<name>A0A5J5GBW4_9BACL</name>
<dbReference type="InterPro" id="IPR000551">
    <property type="entry name" value="MerR-type_HTH_dom"/>
</dbReference>
<organism evidence="6 7">
    <name type="scientific">Paenibacillus spiritus</name>
    <dbReference type="NCBI Taxonomy" id="2496557"/>
    <lineage>
        <taxon>Bacteria</taxon>
        <taxon>Bacillati</taxon>
        <taxon>Bacillota</taxon>
        <taxon>Bacilli</taxon>
        <taxon>Bacillales</taxon>
        <taxon>Paenibacillaceae</taxon>
        <taxon>Paenibacillus</taxon>
    </lineage>
</organism>
<proteinExistence type="predicted"/>
<dbReference type="GO" id="GO:0003677">
    <property type="term" value="F:DNA binding"/>
    <property type="evidence" value="ECO:0007669"/>
    <property type="project" value="UniProtKB-KW"/>
</dbReference>
<dbReference type="Gene3D" id="1.10.1660.10">
    <property type="match status" value="1"/>
</dbReference>
<dbReference type="Proteomes" id="UP000367750">
    <property type="component" value="Unassembled WGS sequence"/>
</dbReference>
<evidence type="ECO:0000313" key="7">
    <source>
        <dbReference type="Proteomes" id="UP000367750"/>
    </source>
</evidence>
<dbReference type="PANTHER" id="PTHR30204">
    <property type="entry name" value="REDOX-CYCLING DRUG-SENSING TRANSCRIPTIONAL ACTIVATOR SOXR"/>
    <property type="match status" value="1"/>
</dbReference>
<keyword evidence="7" id="KW-1185">Reference proteome</keyword>
<dbReference type="InterPro" id="IPR047057">
    <property type="entry name" value="MerR_fam"/>
</dbReference>
<dbReference type="SUPFAM" id="SSF46955">
    <property type="entry name" value="Putative DNA-binding domain"/>
    <property type="match status" value="1"/>
</dbReference>
<protein>
    <submittedName>
        <fullName evidence="6">MerR family transcriptional regulator</fullName>
    </submittedName>
</protein>
<gene>
    <name evidence="6" type="ORF">F4V43_08440</name>
</gene>
<evidence type="ECO:0000256" key="1">
    <source>
        <dbReference type="ARBA" id="ARBA00022491"/>
    </source>
</evidence>
<dbReference type="AlphaFoldDB" id="A0A5J5GBW4"/>
<evidence type="ECO:0000313" key="6">
    <source>
        <dbReference type="EMBL" id="KAA9005487.1"/>
    </source>
</evidence>
<evidence type="ECO:0000256" key="4">
    <source>
        <dbReference type="ARBA" id="ARBA00023163"/>
    </source>
</evidence>
<dbReference type="CDD" id="cd01107">
    <property type="entry name" value="HTH_BmrR"/>
    <property type="match status" value="1"/>
</dbReference>
<evidence type="ECO:0000256" key="3">
    <source>
        <dbReference type="ARBA" id="ARBA00023125"/>
    </source>
</evidence>
<keyword evidence="2" id="KW-0805">Transcription regulation</keyword>
<dbReference type="PROSITE" id="PS50937">
    <property type="entry name" value="HTH_MERR_2"/>
    <property type="match status" value="1"/>
</dbReference>
<dbReference type="SMART" id="SM00422">
    <property type="entry name" value="HTH_MERR"/>
    <property type="match status" value="1"/>
</dbReference>
<reference evidence="6 7" key="1">
    <citation type="submission" date="2019-09" db="EMBL/GenBank/DDBJ databases">
        <title>Bacillus ochoae sp. nov., Paenibacillus whitsoniae sp. nov., Paenibacillus spiritus sp. nov. Isolated from the Mars Exploration Rover during spacecraft assembly.</title>
        <authorList>
            <person name="Seuylemezian A."/>
            <person name="Vaishampayan P."/>
        </authorList>
    </citation>
    <scope>NUCLEOTIDE SEQUENCE [LARGE SCALE GENOMIC DNA]</scope>
    <source>
        <strain evidence="6 7">MER_111</strain>
    </source>
</reference>
<dbReference type="EMBL" id="VYKK01000008">
    <property type="protein sequence ID" value="KAA9005487.1"/>
    <property type="molecule type" value="Genomic_DNA"/>
</dbReference>
<dbReference type="GO" id="GO:0003700">
    <property type="term" value="F:DNA-binding transcription factor activity"/>
    <property type="evidence" value="ECO:0007669"/>
    <property type="project" value="InterPro"/>
</dbReference>
<keyword evidence="4" id="KW-0804">Transcription</keyword>
<dbReference type="OrthoDB" id="9773308at2"/>
<keyword evidence="1" id="KW-0678">Repressor</keyword>
<dbReference type="Pfam" id="PF13411">
    <property type="entry name" value="MerR_1"/>
    <property type="match status" value="1"/>
</dbReference>
<feature type="domain" description="HTH merR-type" evidence="5">
    <location>
        <begin position="4"/>
        <end position="74"/>
    </location>
</feature>
<evidence type="ECO:0000256" key="2">
    <source>
        <dbReference type="ARBA" id="ARBA00023015"/>
    </source>
</evidence>
<dbReference type="PANTHER" id="PTHR30204:SF69">
    <property type="entry name" value="MERR-FAMILY TRANSCRIPTIONAL REGULATOR"/>
    <property type="match status" value="1"/>
</dbReference>
<dbReference type="InterPro" id="IPR009061">
    <property type="entry name" value="DNA-bd_dom_put_sf"/>
</dbReference>
<dbReference type="RefSeq" id="WP_150457800.1">
    <property type="nucleotide sequence ID" value="NZ_VYKK01000008.1"/>
</dbReference>
<comment type="caution">
    <text evidence="6">The sequence shown here is derived from an EMBL/GenBank/DDBJ whole genome shotgun (WGS) entry which is preliminary data.</text>
</comment>
<sequence>MREYLSIGEVSKLKGVSVKSLRYYDEMHILKPAYVNPDTGYRYYTQEQLVTLDVIMMCVELNIPLKRFGRYQDEGGALRLDRILEDGQEIARRQAARIQATLARMRRLADSIEAYRSYKDRKGEYRRFIGERHLLTEPWNGAPDDARLFMRTASGLFLRAEEMGLTSVYQQGLVYFYRQGRTDKYVFIEVLEPGPEAPGRIKLPGGEYRCLRLDVSGIEGTAGRFGCAGEELEGLWAVDVDLYDASLERGGYPVELQLFAGGADRA</sequence>
<evidence type="ECO:0000259" key="5">
    <source>
        <dbReference type="PROSITE" id="PS50937"/>
    </source>
</evidence>
<accession>A0A5J5GBW4</accession>
<keyword evidence="3" id="KW-0238">DNA-binding</keyword>